<evidence type="ECO:0000256" key="1">
    <source>
        <dbReference type="SAM" id="Phobius"/>
    </source>
</evidence>
<keyword evidence="3" id="KW-1185">Reference proteome</keyword>
<dbReference type="Proteomes" id="UP000557872">
    <property type="component" value="Unassembled WGS sequence"/>
</dbReference>
<evidence type="ECO:0000313" key="2">
    <source>
        <dbReference type="EMBL" id="NWK57822.1"/>
    </source>
</evidence>
<accession>A0A851GL76</accession>
<protein>
    <submittedName>
        <fullName evidence="2">Uncharacterized protein</fullName>
    </submittedName>
</protein>
<keyword evidence="1" id="KW-0812">Transmembrane</keyword>
<dbReference type="EMBL" id="JACBAZ010000055">
    <property type="protein sequence ID" value="NWK57822.1"/>
    <property type="molecule type" value="Genomic_DNA"/>
</dbReference>
<dbReference type="AlphaFoldDB" id="A0A851GL76"/>
<organism evidence="2 3">
    <name type="scientific">Oceaniferula marina</name>
    <dbReference type="NCBI Taxonomy" id="2748318"/>
    <lineage>
        <taxon>Bacteria</taxon>
        <taxon>Pseudomonadati</taxon>
        <taxon>Verrucomicrobiota</taxon>
        <taxon>Verrucomicrobiia</taxon>
        <taxon>Verrucomicrobiales</taxon>
        <taxon>Verrucomicrobiaceae</taxon>
        <taxon>Oceaniferula</taxon>
    </lineage>
</organism>
<reference evidence="2 3" key="1">
    <citation type="submission" date="2020-07" db="EMBL/GenBank/DDBJ databases">
        <title>Roseicoccus Jingziensis gen. nov., sp. nov., isolated from coastal seawater.</title>
        <authorList>
            <person name="Feng X."/>
        </authorList>
    </citation>
    <scope>NUCLEOTIDE SEQUENCE [LARGE SCALE GENOMIC DNA]</scope>
    <source>
        <strain evidence="2 3">N1E253</strain>
    </source>
</reference>
<name>A0A851GL76_9BACT</name>
<sequence length="124" mass="14295">MQKAAEILISKGVDERIVKPPICRALWLCGVAVRPYIYIQHFKSATCYFLAMSITWGGIMRLTSWPSWTFSNIMASIGFGLFMTLFNRWFYHRSIKKVDLPDWADLMIEVQKSEQAEQVVAPDS</sequence>
<keyword evidence="1" id="KW-1133">Transmembrane helix</keyword>
<feature type="transmembrane region" description="Helical" evidence="1">
    <location>
        <begin position="68"/>
        <end position="87"/>
    </location>
</feature>
<dbReference type="InterPro" id="IPR045644">
    <property type="entry name" value="DUF6404"/>
</dbReference>
<proteinExistence type="predicted"/>
<comment type="caution">
    <text evidence="2">The sequence shown here is derived from an EMBL/GenBank/DDBJ whole genome shotgun (WGS) entry which is preliminary data.</text>
</comment>
<feature type="transmembrane region" description="Helical" evidence="1">
    <location>
        <begin position="45"/>
        <end position="62"/>
    </location>
</feature>
<evidence type="ECO:0000313" key="3">
    <source>
        <dbReference type="Proteomes" id="UP000557872"/>
    </source>
</evidence>
<keyword evidence="1" id="KW-0472">Membrane</keyword>
<gene>
    <name evidence="2" type="ORF">HW115_19540</name>
</gene>
<dbReference type="Pfam" id="PF19942">
    <property type="entry name" value="DUF6404"/>
    <property type="match status" value="1"/>
</dbReference>